<dbReference type="OrthoDB" id="5294239at2"/>
<sequence length="199" mass="22199">MDEWFNIVVRQLILYTLPLLVSLTMVVLAEARLSGIKSPHPFFAISWKGSWIPLLVAIFLHRGVIVALPRPLAKGIRPAVVRLLAHGALCLVGFILYTWSLSHQPPTGLPPLHHWWAKVLMFFNLCMVVLHLLPLPLLLMGELAEKLPWLRGLPKGESLPWIVLALLVATPLIDISLGSMLIYPIYESLSSMAVQLSRG</sequence>
<keyword evidence="1" id="KW-0472">Membrane</keyword>
<proteinExistence type="predicted"/>
<dbReference type="EMBL" id="CP018800">
    <property type="protein sequence ID" value="ATX82871.1"/>
    <property type="molecule type" value="Genomic_DNA"/>
</dbReference>
<evidence type="ECO:0000256" key="1">
    <source>
        <dbReference type="SAM" id="Phobius"/>
    </source>
</evidence>
<name>A0A2K8LAE4_9PROT</name>
<dbReference type="KEGG" id="mfn:Ga0123462_2034"/>
<feature type="transmembrane region" description="Helical" evidence="1">
    <location>
        <begin position="119"/>
        <end position="140"/>
    </location>
</feature>
<accession>A0A2K8LAE4</accession>
<dbReference type="Proteomes" id="UP000231637">
    <property type="component" value="Chromosome"/>
</dbReference>
<feature type="transmembrane region" description="Helical" evidence="1">
    <location>
        <begin position="80"/>
        <end position="99"/>
    </location>
</feature>
<evidence type="ECO:0000313" key="2">
    <source>
        <dbReference type="EMBL" id="ATX82871.1"/>
    </source>
</evidence>
<keyword evidence="3" id="KW-1185">Reference proteome</keyword>
<keyword evidence="1" id="KW-0812">Transmembrane</keyword>
<gene>
    <name evidence="2" type="ORF">Ga0123462_2034</name>
</gene>
<feature type="transmembrane region" description="Helical" evidence="1">
    <location>
        <begin position="161"/>
        <end position="186"/>
    </location>
</feature>
<evidence type="ECO:0000313" key="3">
    <source>
        <dbReference type="Proteomes" id="UP000231637"/>
    </source>
</evidence>
<dbReference type="RefSeq" id="WP_100266169.1">
    <property type="nucleotide sequence ID" value="NZ_CP018800.1"/>
</dbReference>
<feature type="transmembrane region" description="Helical" evidence="1">
    <location>
        <begin position="51"/>
        <end position="68"/>
    </location>
</feature>
<feature type="transmembrane region" description="Helical" evidence="1">
    <location>
        <begin position="12"/>
        <end position="31"/>
    </location>
</feature>
<reference evidence="2 3" key="1">
    <citation type="submission" date="2016-12" db="EMBL/GenBank/DDBJ databases">
        <title>Isolation and genomic insights into novel planktonic Zetaproteobacteria from stratified waters of the Chesapeake Bay.</title>
        <authorList>
            <person name="McAllister S.M."/>
            <person name="Kato S."/>
            <person name="Chan C.S."/>
            <person name="Chiu B.K."/>
            <person name="Field E.K."/>
        </authorList>
    </citation>
    <scope>NUCLEOTIDE SEQUENCE [LARGE SCALE GENOMIC DNA]</scope>
    <source>
        <strain evidence="2 3">CP-8</strain>
    </source>
</reference>
<dbReference type="AlphaFoldDB" id="A0A2K8LAE4"/>
<keyword evidence="1" id="KW-1133">Transmembrane helix</keyword>
<protein>
    <submittedName>
        <fullName evidence="2">Uncharacterized protein</fullName>
    </submittedName>
</protein>
<organism evidence="2 3">
    <name type="scientific">Mariprofundus ferrinatatus</name>
    <dbReference type="NCBI Taxonomy" id="1921087"/>
    <lineage>
        <taxon>Bacteria</taxon>
        <taxon>Pseudomonadati</taxon>
        <taxon>Pseudomonadota</taxon>
        <taxon>Candidatius Mariprofundia</taxon>
        <taxon>Mariprofundales</taxon>
        <taxon>Mariprofundaceae</taxon>
        <taxon>Mariprofundus</taxon>
    </lineage>
</organism>